<sequence>MIKQSLALVAILGTLAPTVMVATPSFAQSEGQPSRGRWGDRQPGEGLSNLNLTPEQTQQMQAVRQQYQGQMEQTHNQLQTARNQMKELMNSGASESQIQAKFREVQELQNRMANLRFESMMAVRSILTPEQRQQLTTQMQQRRQQRQNAPGASRQPRSN</sequence>
<evidence type="ECO:0000256" key="3">
    <source>
        <dbReference type="ARBA" id="ARBA00022729"/>
    </source>
</evidence>
<protein>
    <submittedName>
        <fullName evidence="8">Spy/CpxP family protein refolding chaperone</fullName>
    </submittedName>
</protein>
<comment type="caution">
    <text evidence="8">The sequence shown here is derived from an EMBL/GenBank/DDBJ whole genome shotgun (WGS) entry which is preliminary data.</text>
</comment>
<keyword evidence="5" id="KW-0175">Coiled coil</keyword>
<reference evidence="8" key="1">
    <citation type="journal article" date="2022" name="Genome Biol. Evol.">
        <title>A New Gene Family Diagnostic for Intracellular Biomineralization of Amorphous Ca Carbonates by Cyanobacteria.</title>
        <authorList>
            <person name="Benzerara K."/>
            <person name="Duprat E."/>
            <person name="Bitard-Feildel T."/>
            <person name="Caumes G."/>
            <person name="Cassier-Chauvat C."/>
            <person name="Chauvat F."/>
            <person name="Dezi M."/>
            <person name="Diop S.I."/>
            <person name="Gaschignard G."/>
            <person name="Gorgen S."/>
            <person name="Gugger M."/>
            <person name="Lopez-Garcia P."/>
            <person name="Millet M."/>
            <person name="Skouri-Panet F."/>
            <person name="Moreira D."/>
            <person name="Callebaut I."/>
        </authorList>
    </citation>
    <scope>NUCLEOTIDE SEQUENCE</scope>
    <source>
        <strain evidence="8">G9</strain>
    </source>
</reference>
<dbReference type="Pfam" id="PF07813">
    <property type="entry name" value="LTXXQ"/>
    <property type="match status" value="1"/>
</dbReference>
<dbReference type="EMBL" id="JAKKUT010000002">
    <property type="protein sequence ID" value="MDG2991384.1"/>
    <property type="molecule type" value="Genomic_DNA"/>
</dbReference>
<name>A0ABT6F0J6_9SYNE</name>
<feature type="region of interest" description="Disordered" evidence="6">
    <location>
        <begin position="26"/>
        <end position="45"/>
    </location>
</feature>
<feature type="compositionally biased region" description="Low complexity" evidence="6">
    <location>
        <begin position="131"/>
        <end position="142"/>
    </location>
</feature>
<evidence type="ECO:0000256" key="1">
    <source>
        <dbReference type="ARBA" id="ARBA00004418"/>
    </source>
</evidence>
<evidence type="ECO:0000313" key="8">
    <source>
        <dbReference type="EMBL" id="MDG2991384.1"/>
    </source>
</evidence>
<feature type="coiled-coil region" evidence="5">
    <location>
        <begin position="64"/>
        <end position="118"/>
    </location>
</feature>
<evidence type="ECO:0000256" key="4">
    <source>
        <dbReference type="ARBA" id="ARBA00022764"/>
    </source>
</evidence>
<evidence type="ECO:0000256" key="2">
    <source>
        <dbReference type="ARBA" id="ARBA00008441"/>
    </source>
</evidence>
<comment type="similarity">
    <text evidence="2">Belongs to the CpxP/Spy family.</text>
</comment>
<organism evidence="8 9">
    <name type="scientific">Candidatus Synechococcus calcipolaris G9</name>
    <dbReference type="NCBI Taxonomy" id="1497997"/>
    <lineage>
        <taxon>Bacteria</taxon>
        <taxon>Bacillati</taxon>
        <taxon>Cyanobacteriota</taxon>
        <taxon>Cyanophyceae</taxon>
        <taxon>Synechococcales</taxon>
        <taxon>Synechococcaceae</taxon>
        <taxon>Synechococcus</taxon>
    </lineage>
</organism>
<keyword evidence="3 7" id="KW-0732">Signal</keyword>
<dbReference type="Proteomes" id="UP001154265">
    <property type="component" value="Unassembled WGS sequence"/>
</dbReference>
<dbReference type="InterPro" id="IPR012899">
    <property type="entry name" value="LTXXQ"/>
</dbReference>
<feature type="signal peptide" evidence="7">
    <location>
        <begin position="1"/>
        <end position="21"/>
    </location>
</feature>
<keyword evidence="4" id="KW-0574">Periplasm</keyword>
<comment type="subcellular location">
    <subcellularLocation>
        <location evidence="1">Periplasm</location>
    </subcellularLocation>
</comment>
<reference evidence="8" key="2">
    <citation type="submission" date="2022-01" db="EMBL/GenBank/DDBJ databases">
        <authorList>
            <person name="Zivanovic Y."/>
            <person name="Moreira D."/>
            <person name="Lopez-Garcia P."/>
        </authorList>
    </citation>
    <scope>NUCLEOTIDE SEQUENCE</scope>
    <source>
        <strain evidence="8">G9</strain>
    </source>
</reference>
<evidence type="ECO:0000256" key="5">
    <source>
        <dbReference type="SAM" id="Coils"/>
    </source>
</evidence>
<dbReference type="PANTHER" id="PTHR38102">
    <property type="entry name" value="PERIPLASMIC CHAPERONE SPY"/>
    <property type="match status" value="1"/>
</dbReference>
<keyword evidence="9" id="KW-1185">Reference proteome</keyword>
<dbReference type="RefSeq" id="WP_277867253.1">
    <property type="nucleotide sequence ID" value="NZ_JAKKUT010000002.1"/>
</dbReference>
<evidence type="ECO:0000313" key="9">
    <source>
        <dbReference type="Proteomes" id="UP001154265"/>
    </source>
</evidence>
<evidence type="ECO:0000256" key="6">
    <source>
        <dbReference type="SAM" id="MobiDB-lite"/>
    </source>
</evidence>
<feature type="region of interest" description="Disordered" evidence="6">
    <location>
        <begin position="128"/>
        <end position="159"/>
    </location>
</feature>
<dbReference type="Gene3D" id="1.20.120.1490">
    <property type="match status" value="1"/>
</dbReference>
<accession>A0ABT6F0J6</accession>
<evidence type="ECO:0000256" key="7">
    <source>
        <dbReference type="SAM" id="SignalP"/>
    </source>
</evidence>
<proteinExistence type="inferred from homology"/>
<dbReference type="CDD" id="cd09916">
    <property type="entry name" value="CpxP_like"/>
    <property type="match status" value="1"/>
</dbReference>
<dbReference type="InterPro" id="IPR052211">
    <property type="entry name" value="Cpx_auxiliary_protein"/>
</dbReference>
<gene>
    <name evidence="8" type="ORF">L3556_10640</name>
</gene>
<dbReference type="PANTHER" id="PTHR38102:SF1">
    <property type="entry name" value="PERIPLASMIC CHAPERONE SPY"/>
    <property type="match status" value="1"/>
</dbReference>
<feature type="chain" id="PRO_5046469275" evidence="7">
    <location>
        <begin position="22"/>
        <end position="159"/>
    </location>
</feature>